<protein>
    <submittedName>
        <fullName evidence="2">Unplaced genomic scaffold scaffold_557, whole genome shotgun sequence</fullName>
    </submittedName>
</protein>
<organism evidence="2 3">
    <name type="scientific">Paxillus rubicundulus Ve08.2h10</name>
    <dbReference type="NCBI Taxonomy" id="930991"/>
    <lineage>
        <taxon>Eukaryota</taxon>
        <taxon>Fungi</taxon>
        <taxon>Dikarya</taxon>
        <taxon>Basidiomycota</taxon>
        <taxon>Agaricomycotina</taxon>
        <taxon>Agaricomycetes</taxon>
        <taxon>Agaricomycetidae</taxon>
        <taxon>Boletales</taxon>
        <taxon>Paxilineae</taxon>
        <taxon>Paxillaceae</taxon>
        <taxon>Paxillus</taxon>
    </lineage>
</organism>
<accession>A0A0D0D4N1</accession>
<dbReference type="InParanoid" id="A0A0D0D4N1"/>
<name>A0A0D0D4N1_9AGAM</name>
<proteinExistence type="predicted"/>
<feature type="region of interest" description="Disordered" evidence="1">
    <location>
        <begin position="1"/>
        <end position="53"/>
    </location>
</feature>
<gene>
    <name evidence="2" type="ORF">PAXRUDRAFT_66748</name>
</gene>
<sequence length="53" mass="5579">RVGWAKLKLGKLESPVAKPGNDTGDGNIGNEGDQMDFDDENNEGIESDGGSDE</sequence>
<evidence type="ECO:0000256" key="1">
    <source>
        <dbReference type="SAM" id="MobiDB-lite"/>
    </source>
</evidence>
<evidence type="ECO:0000313" key="2">
    <source>
        <dbReference type="EMBL" id="KIK91517.1"/>
    </source>
</evidence>
<reference evidence="2 3" key="1">
    <citation type="submission" date="2014-04" db="EMBL/GenBank/DDBJ databases">
        <authorList>
            <consortium name="DOE Joint Genome Institute"/>
            <person name="Kuo A."/>
            <person name="Kohler A."/>
            <person name="Jargeat P."/>
            <person name="Nagy L.G."/>
            <person name="Floudas D."/>
            <person name="Copeland A."/>
            <person name="Barry K.W."/>
            <person name="Cichocki N."/>
            <person name="Veneault-Fourrey C."/>
            <person name="LaButti K."/>
            <person name="Lindquist E.A."/>
            <person name="Lipzen A."/>
            <person name="Lundell T."/>
            <person name="Morin E."/>
            <person name="Murat C."/>
            <person name="Sun H."/>
            <person name="Tunlid A."/>
            <person name="Henrissat B."/>
            <person name="Grigoriev I.V."/>
            <person name="Hibbett D.S."/>
            <person name="Martin F."/>
            <person name="Nordberg H.P."/>
            <person name="Cantor M.N."/>
            <person name="Hua S.X."/>
        </authorList>
    </citation>
    <scope>NUCLEOTIDE SEQUENCE [LARGE SCALE GENOMIC DNA]</scope>
    <source>
        <strain evidence="2 3">Ve08.2h10</strain>
    </source>
</reference>
<evidence type="ECO:0000313" key="3">
    <source>
        <dbReference type="Proteomes" id="UP000054538"/>
    </source>
</evidence>
<dbReference type="AlphaFoldDB" id="A0A0D0D4N1"/>
<feature type="non-terminal residue" evidence="2">
    <location>
        <position position="53"/>
    </location>
</feature>
<dbReference type="HOGENOM" id="CLU_177422_2_0_1"/>
<dbReference type="EMBL" id="KN825379">
    <property type="protein sequence ID" value="KIK91517.1"/>
    <property type="molecule type" value="Genomic_DNA"/>
</dbReference>
<feature type="compositionally biased region" description="Acidic residues" evidence="1">
    <location>
        <begin position="33"/>
        <end position="53"/>
    </location>
</feature>
<dbReference type="Proteomes" id="UP000054538">
    <property type="component" value="Unassembled WGS sequence"/>
</dbReference>
<reference evidence="3" key="2">
    <citation type="submission" date="2015-01" db="EMBL/GenBank/DDBJ databases">
        <title>Evolutionary Origins and Diversification of the Mycorrhizal Mutualists.</title>
        <authorList>
            <consortium name="DOE Joint Genome Institute"/>
            <consortium name="Mycorrhizal Genomics Consortium"/>
            <person name="Kohler A."/>
            <person name="Kuo A."/>
            <person name="Nagy L.G."/>
            <person name="Floudas D."/>
            <person name="Copeland A."/>
            <person name="Barry K.W."/>
            <person name="Cichocki N."/>
            <person name="Veneault-Fourrey C."/>
            <person name="LaButti K."/>
            <person name="Lindquist E.A."/>
            <person name="Lipzen A."/>
            <person name="Lundell T."/>
            <person name="Morin E."/>
            <person name="Murat C."/>
            <person name="Riley R."/>
            <person name="Ohm R."/>
            <person name="Sun H."/>
            <person name="Tunlid A."/>
            <person name="Henrissat B."/>
            <person name="Grigoriev I.V."/>
            <person name="Hibbett D.S."/>
            <person name="Martin F."/>
        </authorList>
    </citation>
    <scope>NUCLEOTIDE SEQUENCE [LARGE SCALE GENOMIC DNA]</scope>
    <source>
        <strain evidence="3">Ve08.2h10</strain>
    </source>
</reference>
<feature type="non-terminal residue" evidence="2">
    <location>
        <position position="1"/>
    </location>
</feature>
<keyword evidence="3" id="KW-1185">Reference proteome</keyword>